<feature type="transmembrane region" description="Helical" evidence="6">
    <location>
        <begin position="488"/>
        <end position="506"/>
    </location>
</feature>
<dbReference type="InterPro" id="IPR004923">
    <property type="entry name" value="FTR1/Fip1/EfeU"/>
</dbReference>
<dbReference type="RefSeq" id="WP_264603152.1">
    <property type="nucleotide sequence ID" value="NZ_JAOQNS010000013.1"/>
</dbReference>
<name>A0ABT3HGP8_9HYPH</name>
<gene>
    <name evidence="8" type="ORF">M2319_003933</name>
</gene>
<proteinExistence type="inferred from homology"/>
<keyword evidence="5 6" id="KW-0472">Membrane</keyword>
<comment type="caution">
    <text evidence="8">The sequence shown here is derived from an EMBL/GenBank/DDBJ whole genome shotgun (WGS) entry which is preliminary data.</text>
</comment>
<dbReference type="Pfam" id="PF03239">
    <property type="entry name" value="FTR1"/>
    <property type="match status" value="1"/>
</dbReference>
<comment type="subcellular location">
    <subcellularLocation>
        <location evidence="1">Membrane</location>
        <topology evidence="1">Multi-pass membrane protein</topology>
    </subcellularLocation>
</comment>
<dbReference type="Proteomes" id="UP001209755">
    <property type="component" value="Unassembled WGS sequence"/>
</dbReference>
<dbReference type="PANTHER" id="PTHR31632:SF2">
    <property type="entry name" value="PLASMA MEMBRANE IRON PERMEASE"/>
    <property type="match status" value="1"/>
</dbReference>
<feature type="transmembrane region" description="Helical" evidence="6">
    <location>
        <begin position="526"/>
        <end position="549"/>
    </location>
</feature>
<evidence type="ECO:0000256" key="3">
    <source>
        <dbReference type="ARBA" id="ARBA00022692"/>
    </source>
</evidence>
<dbReference type="PANTHER" id="PTHR31632">
    <property type="entry name" value="IRON TRANSPORTER FTH1"/>
    <property type="match status" value="1"/>
</dbReference>
<reference evidence="9" key="1">
    <citation type="submission" date="2023-07" db="EMBL/GenBank/DDBJ databases">
        <title>Genome sequencing of Purple Non-Sulfur Bacteria from various extreme environments.</title>
        <authorList>
            <person name="Mayer M."/>
        </authorList>
    </citation>
    <scope>NUCLEOTIDE SEQUENCE [LARGE SCALE GENOMIC DNA]</scope>
    <source>
        <strain evidence="9">DSM 17935</strain>
    </source>
</reference>
<dbReference type="EMBL" id="JAOQNS010000013">
    <property type="protein sequence ID" value="MCW2309577.1"/>
    <property type="molecule type" value="Genomic_DNA"/>
</dbReference>
<sequence>MFFRVIALALLICVAAVPGRSVAEPDYRGMMERIEALLTEAAADYRAGDADSAKDKVQRSYFEIFENLEGPIRVNVSAKKNIVLEGEFGDIRKLIIDGAPVETVEARITDHIAAIWAVLPELEGGHVLEAEPAAGPASERAAAPAEPQPVEPHWVSVTERIGALINSAADAYEAGDPDKARDLITEAQFDGYKNSLLETVVRRYVSQAQDVAYNAEFRRISGLVDDGKPARMVRASGQVLVNDMQSVLPGLPLIEGTTVVEDAVEESPDQNWRTVATRVKDEMRSAIALHEAGDTGKAVGAVQDAYFDIFEGSGMESTLGARDAGLMSRIEAHFSKLMGLMKSGASAGDLDAALATMSADLDEGVSLLGSGSDTPWALFVYSLMIILREGFEAMLIVTAVITYLVKTGNRDKLGVVVNSVVVALALSVATAVLVKWVFQVSAASQEVLEGATMLLATVVLFSMSYWLISKAEAEKWMAYIKDTMARSLSSGSLKALWFVGFLAVYREGAETVLFYEALTANAETSAGIWAIVGGFGVGCVGLAVIYVAFRFGAARLPIRPFFMVTSALLYYMAFVFAGKGVMELVEGKIIEPTLVPGMPEVPFIGLYPYLETLAPQAVLIAAALIALVALGRRKPPEKEPATEASELKAS</sequence>
<evidence type="ECO:0000256" key="2">
    <source>
        <dbReference type="ARBA" id="ARBA00008333"/>
    </source>
</evidence>
<feature type="transmembrane region" description="Helical" evidence="6">
    <location>
        <begin position="561"/>
        <end position="578"/>
    </location>
</feature>
<feature type="signal peptide" evidence="7">
    <location>
        <begin position="1"/>
        <end position="23"/>
    </location>
</feature>
<feature type="transmembrane region" description="Helical" evidence="6">
    <location>
        <begin position="613"/>
        <end position="630"/>
    </location>
</feature>
<keyword evidence="9" id="KW-1185">Reference proteome</keyword>
<keyword evidence="7" id="KW-0732">Signal</keyword>
<keyword evidence="4 6" id="KW-1133">Transmembrane helix</keyword>
<evidence type="ECO:0000256" key="6">
    <source>
        <dbReference type="SAM" id="Phobius"/>
    </source>
</evidence>
<protein>
    <submittedName>
        <fullName evidence="8">High-affinity iron transporter</fullName>
    </submittedName>
</protein>
<evidence type="ECO:0000256" key="7">
    <source>
        <dbReference type="SAM" id="SignalP"/>
    </source>
</evidence>
<evidence type="ECO:0000256" key="5">
    <source>
        <dbReference type="ARBA" id="ARBA00023136"/>
    </source>
</evidence>
<feature type="chain" id="PRO_5046821729" evidence="7">
    <location>
        <begin position="24"/>
        <end position="650"/>
    </location>
</feature>
<keyword evidence="3 6" id="KW-0812">Transmembrane</keyword>
<accession>A0ABT3HGP8</accession>
<feature type="transmembrane region" description="Helical" evidence="6">
    <location>
        <begin position="450"/>
        <end position="468"/>
    </location>
</feature>
<feature type="transmembrane region" description="Helical" evidence="6">
    <location>
        <begin position="416"/>
        <end position="438"/>
    </location>
</feature>
<comment type="similarity">
    <text evidence="2">Belongs to the oxidase-dependent Fe transporter (OFeT) (TC 9.A.10.1) family.</text>
</comment>
<organism evidence="8 9">
    <name type="scientific">Rhodobium gokarnense</name>
    <dbReference type="NCBI Taxonomy" id="364296"/>
    <lineage>
        <taxon>Bacteria</taxon>
        <taxon>Pseudomonadati</taxon>
        <taxon>Pseudomonadota</taxon>
        <taxon>Alphaproteobacteria</taxon>
        <taxon>Hyphomicrobiales</taxon>
        <taxon>Rhodobiaceae</taxon>
        <taxon>Rhodobium</taxon>
    </lineage>
</organism>
<evidence type="ECO:0000313" key="8">
    <source>
        <dbReference type="EMBL" id="MCW2309577.1"/>
    </source>
</evidence>
<evidence type="ECO:0000256" key="1">
    <source>
        <dbReference type="ARBA" id="ARBA00004141"/>
    </source>
</evidence>
<evidence type="ECO:0000313" key="9">
    <source>
        <dbReference type="Proteomes" id="UP001209755"/>
    </source>
</evidence>
<feature type="transmembrane region" description="Helical" evidence="6">
    <location>
        <begin position="376"/>
        <end position="404"/>
    </location>
</feature>
<evidence type="ECO:0000256" key="4">
    <source>
        <dbReference type="ARBA" id="ARBA00022989"/>
    </source>
</evidence>